<comment type="caution">
    <text evidence="1">The sequence shown here is derived from an EMBL/GenBank/DDBJ whole genome shotgun (WGS) entry which is preliminary data.</text>
</comment>
<reference evidence="1 2" key="1">
    <citation type="submission" date="2020-07" db="EMBL/GenBank/DDBJ databases">
        <title>Endozoicomonas sp. nov., isolated from sediment.</title>
        <authorList>
            <person name="Gu T."/>
        </authorList>
    </citation>
    <scope>NUCLEOTIDE SEQUENCE [LARGE SCALE GENOMIC DNA]</scope>
    <source>
        <strain evidence="1 2">SM1973</strain>
    </source>
</reference>
<gene>
    <name evidence="1" type="ORF">H0A36_19350</name>
</gene>
<dbReference type="AlphaFoldDB" id="A0A853IC92"/>
<proteinExistence type="predicted"/>
<dbReference type="EMBL" id="JACCKB010000036">
    <property type="protein sequence ID" value="NYZ68178.1"/>
    <property type="molecule type" value="Genomic_DNA"/>
</dbReference>
<accession>A0A853IC92</accession>
<dbReference type="Proteomes" id="UP000569732">
    <property type="component" value="Unassembled WGS sequence"/>
</dbReference>
<name>A0A853IC92_9GAMM</name>
<keyword evidence="2" id="KW-1185">Reference proteome</keyword>
<dbReference type="RefSeq" id="WP_180570194.1">
    <property type="nucleotide sequence ID" value="NZ_JACCKB010000036.1"/>
</dbReference>
<evidence type="ECO:0000313" key="2">
    <source>
        <dbReference type="Proteomes" id="UP000569732"/>
    </source>
</evidence>
<organism evidence="1 2">
    <name type="scientific">Spartinivicinus marinus</name>
    <dbReference type="NCBI Taxonomy" id="2994442"/>
    <lineage>
        <taxon>Bacteria</taxon>
        <taxon>Pseudomonadati</taxon>
        <taxon>Pseudomonadota</taxon>
        <taxon>Gammaproteobacteria</taxon>
        <taxon>Oceanospirillales</taxon>
        <taxon>Zooshikellaceae</taxon>
        <taxon>Spartinivicinus</taxon>
    </lineage>
</organism>
<evidence type="ECO:0000313" key="1">
    <source>
        <dbReference type="EMBL" id="NYZ68178.1"/>
    </source>
</evidence>
<protein>
    <submittedName>
        <fullName evidence="1">Uncharacterized protein</fullName>
    </submittedName>
</protein>
<sequence>MMLINQLTNVSRQVLNGFFQQPASTVKLGLLVAVPGLAKSRLSQQAIPLPAAAVNQTIHTSKITPINVNTGQPLTPIKSAPESAKETLVAQQTQPWPPSKLLAQAVSCYEQSLAMDNGQQPLTADRTSAFIGQLQDIISQWQNRRPDYVVRDLVDQIIIQAEHGLSTLANQEQTTEKLANAAAQLNDVKQGWRQVRYSQPHASQELLDWVSMTSTMMSKKARHALAPLTGKYNKEAAISLPVVQQTTLGTLIQLKNQLAQLLTVGVEGFQQQYGSHRIALMQKQLAEFAIPLTIDDTAAFNGRVDDHPALSEIKLLLTLHQQSLSVSPAKRGTAKGLINNAAQVGERFKANIQEKQQSRIGQLFRPVKFRHKILQNNLAQELRQAKPSVKKADLLKEKAKLGGGLQRAHNTSTQLDQMAAAGEASQLPLAASLAPNALGLTEAVAGVTSSVIKTQEVLSKIRQLQSNQQAQLAAKDKIAQFLQQPVGRQQNSFPQLVAGLLDLNKGKLGKAGFYGLVVDSSDALFGALRYLTNTAVNGTRIVDTTVASATGASVTASAASALASASVASSSVALGLSTAKAVKAGINLHQQQTNARQLDDAVASSQLQASQRNGFNPTEAIEDFAYGMAKQRKVMPKAVDLAKETVSAAAYATSTGVGVAALATAGTVGVGVASATVAGAAAAAVAATTALGAVAYHQGRQWVKQRNIGSLAEALVNIASDKTQLKVSQLLNKKPAKNTVNLTKDQQVQLTHALLKRFPHLAAEQLLFQLKQELAHSVKSTVASATVALLKQYAAAVNPGEPLTKLQLKQFKQQLKAIDEQQLTVLKESPAAMFLYGIGMEPTVILGIANAYDNEQQDELSRQLIMKYAGLADLKGDTLTTDVGYLKAQIPNSSLISK</sequence>